<reference evidence="2 3" key="1">
    <citation type="submission" date="2024-02" db="EMBL/GenBank/DDBJ databases">
        <title>Bacteria isolated from the canopy kelp, Nereocystis luetkeana.</title>
        <authorList>
            <person name="Pfister C.A."/>
            <person name="Younker I.T."/>
            <person name="Light S.H."/>
        </authorList>
    </citation>
    <scope>NUCLEOTIDE SEQUENCE [LARGE SCALE GENOMIC DNA]</scope>
    <source>
        <strain evidence="2 3">TI.2.07</strain>
    </source>
</reference>
<evidence type="ECO:0000313" key="3">
    <source>
        <dbReference type="Proteomes" id="UP001366060"/>
    </source>
</evidence>
<organism evidence="2 3">
    <name type="scientific">Psychromonas arctica</name>
    <dbReference type="NCBI Taxonomy" id="168275"/>
    <lineage>
        <taxon>Bacteria</taxon>
        <taxon>Pseudomonadati</taxon>
        <taxon>Pseudomonadota</taxon>
        <taxon>Gammaproteobacteria</taxon>
        <taxon>Alteromonadales</taxon>
        <taxon>Psychromonadaceae</taxon>
        <taxon>Psychromonas</taxon>
    </lineage>
</organism>
<dbReference type="EMBL" id="JBAKBA010000021">
    <property type="protein sequence ID" value="MEL0659539.1"/>
    <property type="molecule type" value="Genomic_DNA"/>
</dbReference>
<dbReference type="Proteomes" id="UP001366060">
    <property type="component" value="Unassembled WGS sequence"/>
</dbReference>
<name>A0ABU9HCD0_9GAMM</name>
<dbReference type="InterPro" id="IPR044922">
    <property type="entry name" value="DUF2063_N_sf"/>
</dbReference>
<dbReference type="RefSeq" id="WP_341628086.1">
    <property type="nucleotide sequence ID" value="NZ_JBAKBA010000021.1"/>
</dbReference>
<sequence length="261" mass="29649">MIQQQHLLALIWNNDPKSFAQELEKSGFDARGIDIYRRNLLANAQRALSITFPTISQLLDSDVNENLVQGFLKQCPPNQGDWAQWGDDFSHFIAANKIAHEYSYLPDCAALDWHIHKALNGQDQTLDYTSLALLASAEPEDINITLNNNVALIKTTSPISEIFDAHHHPDQQQRKMAMEQAKVALNTKPKEHTVMVSRPEFQPKVTTLTDSEAEFMFCLKAKKSLAESLDTVSHYDNFSFEEWLVAAIEQNLILHFKENSL</sequence>
<accession>A0ABU9HCD0</accession>
<evidence type="ECO:0000259" key="1">
    <source>
        <dbReference type="Pfam" id="PF09836"/>
    </source>
</evidence>
<feature type="domain" description="Putative DNA-binding" evidence="1">
    <location>
        <begin position="4"/>
        <end position="93"/>
    </location>
</feature>
<dbReference type="GO" id="GO:0003677">
    <property type="term" value="F:DNA binding"/>
    <property type="evidence" value="ECO:0007669"/>
    <property type="project" value="UniProtKB-KW"/>
</dbReference>
<comment type="caution">
    <text evidence="2">The sequence shown here is derived from an EMBL/GenBank/DDBJ whole genome shotgun (WGS) entry which is preliminary data.</text>
</comment>
<dbReference type="Gene3D" id="1.10.150.690">
    <property type="entry name" value="DUF2063"/>
    <property type="match status" value="1"/>
</dbReference>
<dbReference type="InterPro" id="IPR018640">
    <property type="entry name" value="DUF2063"/>
</dbReference>
<gene>
    <name evidence="2" type="ORF">V6255_10360</name>
</gene>
<keyword evidence="2" id="KW-0238">DNA-binding</keyword>
<protein>
    <submittedName>
        <fullName evidence="2">DNA-binding domain-containing protein</fullName>
    </submittedName>
</protein>
<proteinExistence type="predicted"/>
<evidence type="ECO:0000313" key="2">
    <source>
        <dbReference type="EMBL" id="MEL0659539.1"/>
    </source>
</evidence>
<keyword evidence="3" id="KW-1185">Reference proteome</keyword>
<dbReference type="Pfam" id="PF09836">
    <property type="entry name" value="DUF2063"/>
    <property type="match status" value="1"/>
</dbReference>